<dbReference type="FunFam" id="3.40.50.300:FF:000016">
    <property type="entry name" value="Oligopeptide ABC transporter ATP-binding component"/>
    <property type="match status" value="1"/>
</dbReference>
<evidence type="ECO:0000256" key="3">
    <source>
        <dbReference type="ARBA" id="ARBA00022741"/>
    </source>
</evidence>
<dbReference type="CDD" id="cd03257">
    <property type="entry name" value="ABC_NikE_OppD_transporters"/>
    <property type="match status" value="1"/>
</dbReference>
<dbReference type="HOGENOM" id="CLU_000604_1_23_0"/>
<evidence type="ECO:0000256" key="2">
    <source>
        <dbReference type="ARBA" id="ARBA00022448"/>
    </source>
</evidence>
<dbReference type="Pfam" id="PF00005">
    <property type="entry name" value="ABC_tran"/>
    <property type="match status" value="1"/>
</dbReference>
<keyword evidence="2" id="KW-0813">Transport</keyword>
<dbReference type="InParanoid" id="M1YFY2"/>
<dbReference type="GO" id="GO:0016887">
    <property type="term" value="F:ATP hydrolysis activity"/>
    <property type="evidence" value="ECO:0007669"/>
    <property type="project" value="InterPro"/>
</dbReference>
<name>M1YFY2_NITG3</name>
<dbReference type="Proteomes" id="UP000011704">
    <property type="component" value="Unassembled WGS sequence"/>
</dbReference>
<dbReference type="GO" id="GO:0015833">
    <property type="term" value="P:peptide transport"/>
    <property type="evidence" value="ECO:0007669"/>
    <property type="project" value="InterPro"/>
</dbReference>
<dbReference type="OrthoDB" id="9802264at2"/>
<reference evidence="6 7" key="1">
    <citation type="journal article" date="2013" name="Front. Microbiol.">
        <title>The genome of Nitrospina gracilis illuminates the metabolism and evolution of the major marine nitrite oxidizer.</title>
        <authorList>
            <person name="Luecker S."/>
            <person name="Nowka B."/>
            <person name="Rattei T."/>
            <person name="Spieck E."/>
            <person name="and Daims H."/>
        </authorList>
    </citation>
    <scope>NUCLEOTIDE SEQUENCE [LARGE SCALE GENOMIC DNA]</scope>
    <source>
        <strain evidence="6 7">3/211</strain>
    </source>
</reference>
<organism evidence="6 7">
    <name type="scientific">Nitrospina gracilis (strain 3/211)</name>
    <dbReference type="NCBI Taxonomy" id="1266370"/>
    <lineage>
        <taxon>Bacteria</taxon>
        <taxon>Pseudomonadati</taxon>
        <taxon>Nitrospinota/Tectimicrobiota group</taxon>
        <taxon>Nitrospinota</taxon>
        <taxon>Nitrospinia</taxon>
        <taxon>Nitrospinales</taxon>
        <taxon>Nitrospinaceae</taxon>
        <taxon>Nitrospina</taxon>
    </lineage>
</organism>
<protein>
    <submittedName>
        <fullName evidence="6">Oligopeptide transport ATP-binding protein AppF</fullName>
    </submittedName>
</protein>
<gene>
    <name evidence="6" type="primary">appF</name>
    <name evidence="6" type="ORF">NITGR_1020020</name>
</gene>
<dbReference type="Gene3D" id="3.40.50.300">
    <property type="entry name" value="P-loop containing nucleotide triphosphate hydrolases"/>
    <property type="match status" value="1"/>
</dbReference>
<dbReference type="STRING" id="1266370.NITGR_1020020"/>
<dbReference type="InterPro" id="IPR003439">
    <property type="entry name" value="ABC_transporter-like_ATP-bd"/>
</dbReference>
<dbReference type="InterPro" id="IPR017871">
    <property type="entry name" value="ABC_transporter-like_CS"/>
</dbReference>
<comment type="caution">
    <text evidence="6">The sequence shown here is derived from an EMBL/GenBank/DDBJ whole genome shotgun (WGS) entry which is preliminary data.</text>
</comment>
<evidence type="ECO:0000313" key="7">
    <source>
        <dbReference type="Proteomes" id="UP000011704"/>
    </source>
</evidence>
<dbReference type="SMART" id="SM00382">
    <property type="entry name" value="AAA"/>
    <property type="match status" value="1"/>
</dbReference>
<keyword evidence="7" id="KW-1185">Reference proteome</keyword>
<feature type="domain" description="ABC transporter" evidence="5">
    <location>
        <begin position="13"/>
        <end position="253"/>
    </location>
</feature>
<dbReference type="GO" id="GO:0055085">
    <property type="term" value="P:transmembrane transport"/>
    <property type="evidence" value="ECO:0007669"/>
    <property type="project" value="UniProtKB-ARBA"/>
</dbReference>
<dbReference type="NCBIfam" id="TIGR01727">
    <property type="entry name" value="oligo_HPY"/>
    <property type="match status" value="1"/>
</dbReference>
<keyword evidence="3" id="KW-0547">Nucleotide-binding</keyword>
<evidence type="ECO:0000256" key="4">
    <source>
        <dbReference type="ARBA" id="ARBA00022840"/>
    </source>
</evidence>
<dbReference type="InterPro" id="IPR003593">
    <property type="entry name" value="AAA+_ATPase"/>
</dbReference>
<dbReference type="Pfam" id="PF08352">
    <property type="entry name" value="oligo_HPY"/>
    <property type="match status" value="1"/>
</dbReference>
<dbReference type="FunCoup" id="M1YFY2">
    <property type="interactions" value="83"/>
</dbReference>
<accession>M1YFY2</accession>
<evidence type="ECO:0000259" key="5">
    <source>
        <dbReference type="PROSITE" id="PS50893"/>
    </source>
</evidence>
<dbReference type="InterPro" id="IPR050319">
    <property type="entry name" value="ABC_transp_ATP-bind"/>
</dbReference>
<sequence length="320" mass="35179">MHSSTPTNDAPLLVVENLKKVFRGGVRAVDGISFSIPENSTLGLVGESGCGKSTTGRAVLRLIDPTAGRIVFDGQDITTLSHTQMVPLRREMQVIFQDPYASLNPRMTVGRILEEPFRIHSGEQQSEHRDRVAELLCKVGLSPDDAKRYPHAFSGGQRQRIGIARAVALRPRFIVADEAVSALDVSIKAQILNLLQALQDEMSLSYLFISHDMGVVEMFCDRVAVMYLGRIVEMASAETLYASPSHPYTEALLDAIPKMDGNRPREKNKIVAGDAPNASNPPAGCAFHPRCPIMEKQCETEVPDLKEVEPGHWVACHLRS</sequence>
<dbReference type="AlphaFoldDB" id="M1YFY2"/>
<dbReference type="PROSITE" id="PS00211">
    <property type="entry name" value="ABC_TRANSPORTER_1"/>
    <property type="match status" value="1"/>
</dbReference>
<dbReference type="InterPro" id="IPR013563">
    <property type="entry name" value="Oligopep_ABC_C"/>
</dbReference>
<dbReference type="PROSITE" id="PS50893">
    <property type="entry name" value="ABC_TRANSPORTER_2"/>
    <property type="match status" value="1"/>
</dbReference>
<keyword evidence="4 6" id="KW-0067">ATP-binding</keyword>
<evidence type="ECO:0000256" key="1">
    <source>
        <dbReference type="ARBA" id="ARBA00005417"/>
    </source>
</evidence>
<dbReference type="InterPro" id="IPR027417">
    <property type="entry name" value="P-loop_NTPase"/>
</dbReference>
<dbReference type="PANTHER" id="PTHR43776">
    <property type="entry name" value="TRANSPORT ATP-BINDING PROTEIN"/>
    <property type="match status" value="1"/>
</dbReference>
<dbReference type="RefSeq" id="WP_005005687.1">
    <property type="nucleotide sequence ID" value="NZ_HG422173.1"/>
</dbReference>
<dbReference type="EMBL" id="CAQJ01000005">
    <property type="protein sequence ID" value="CCQ89358.1"/>
    <property type="molecule type" value="Genomic_DNA"/>
</dbReference>
<proteinExistence type="inferred from homology"/>
<comment type="similarity">
    <text evidence="1">Belongs to the ABC transporter superfamily.</text>
</comment>
<dbReference type="PANTHER" id="PTHR43776:SF7">
    <property type="entry name" value="D,D-DIPEPTIDE TRANSPORT ATP-BINDING PROTEIN DDPF-RELATED"/>
    <property type="match status" value="1"/>
</dbReference>
<evidence type="ECO:0000313" key="6">
    <source>
        <dbReference type="EMBL" id="CCQ89358.1"/>
    </source>
</evidence>
<dbReference type="SUPFAM" id="SSF52540">
    <property type="entry name" value="P-loop containing nucleoside triphosphate hydrolases"/>
    <property type="match status" value="1"/>
</dbReference>
<dbReference type="GO" id="GO:0005524">
    <property type="term" value="F:ATP binding"/>
    <property type="evidence" value="ECO:0007669"/>
    <property type="project" value="UniProtKB-KW"/>
</dbReference>